<dbReference type="Pfam" id="PF13234">
    <property type="entry name" value="MTR4_beta-barrel"/>
    <property type="match status" value="1"/>
</dbReference>
<dbReference type="EMBL" id="MU155130">
    <property type="protein sequence ID" value="KAF9486358.1"/>
    <property type="molecule type" value="Genomic_DNA"/>
</dbReference>
<keyword evidence="5" id="KW-0378">Hydrolase</keyword>
<dbReference type="GO" id="GO:0003724">
    <property type="term" value="F:RNA helicase activity"/>
    <property type="evidence" value="ECO:0007669"/>
    <property type="project" value="InterPro"/>
</dbReference>
<keyword evidence="8" id="KW-0694">RNA-binding</keyword>
<comment type="similarity">
    <text evidence="2">Belongs to the helicase family. SKI2 subfamily.</text>
</comment>
<dbReference type="AlphaFoldDB" id="A0A9P5ZFV9"/>
<evidence type="ECO:0000256" key="9">
    <source>
        <dbReference type="SAM" id="MobiDB-lite"/>
    </source>
</evidence>
<keyword evidence="4" id="KW-0547">Nucleotide-binding</keyword>
<protein>
    <submittedName>
        <fullName evidence="12">Antiviral helicase</fullName>
    </submittedName>
</protein>
<dbReference type="PANTHER" id="PTHR12131:SF1">
    <property type="entry name" value="ATP-DEPENDENT RNA HELICASE SUPV3L1, MITOCHONDRIAL-RELATED"/>
    <property type="match status" value="1"/>
</dbReference>
<dbReference type="Pfam" id="PF00271">
    <property type="entry name" value="Helicase_C"/>
    <property type="match status" value="1"/>
</dbReference>
<dbReference type="CDD" id="cd18795">
    <property type="entry name" value="SF2_C_Ski2"/>
    <property type="match status" value="1"/>
</dbReference>
<keyword evidence="13" id="KW-1185">Reference proteome</keyword>
<feature type="domain" description="Helicase C-terminal" evidence="11">
    <location>
        <begin position="577"/>
        <end position="767"/>
    </location>
</feature>
<feature type="compositionally biased region" description="Gly residues" evidence="9">
    <location>
        <begin position="542"/>
        <end position="553"/>
    </location>
</feature>
<dbReference type="FunFam" id="1.10.3380.30:FF:000001">
    <property type="entry name" value="Ski2 ATP-dependent RNA helicase"/>
    <property type="match status" value="1"/>
</dbReference>
<dbReference type="InterPro" id="IPR016438">
    <property type="entry name" value="SKI2-like"/>
</dbReference>
<evidence type="ECO:0000256" key="7">
    <source>
        <dbReference type="ARBA" id="ARBA00022840"/>
    </source>
</evidence>
<keyword evidence="6 12" id="KW-0347">Helicase</keyword>
<feature type="region of interest" description="Disordered" evidence="9">
    <location>
        <begin position="494"/>
        <end position="559"/>
    </location>
</feature>
<evidence type="ECO:0000256" key="4">
    <source>
        <dbReference type="ARBA" id="ARBA00022741"/>
    </source>
</evidence>
<comment type="subcellular location">
    <subcellularLocation>
        <location evidence="1">Cytoplasm</location>
    </subcellularLocation>
</comment>
<dbReference type="Pfam" id="PF17911">
    <property type="entry name" value="Ski2_N"/>
    <property type="match status" value="1"/>
</dbReference>
<dbReference type="InterPro" id="IPR012961">
    <property type="entry name" value="Ski2/MTR4_C"/>
</dbReference>
<dbReference type="Pfam" id="PF21408">
    <property type="entry name" value="MTR4-like_stalk"/>
    <property type="match status" value="1"/>
</dbReference>
<dbReference type="Gene3D" id="1.20.1500.20">
    <property type="match status" value="1"/>
</dbReference>
<dbReference type="InterPro" id="IPR011545">
    <property type="entry name" value="DEAD/DEAH_box_helicase_dom"/>
</dbReference>
<evidence type="ECO:0000256" key="1">
    <source>
        <dbReference type="ARBA" id="ARBA00004496"/>
    </source>
</evidence>
<evidence type="ECO:0000256" key="3">
    <source>
        <dbReference type="ARBA" id="ARBA00022490"/>
    </source>
</evidence>
<evidence type="ECO:0000256" key="5">
    <source>
        <dbReference type="ARBA" id="ARBA00022801"/>
    </source>
</evidence>
<dbReference type="PIRSF" id="PIRSF005198">
    <property type="entry name" value="Antiviral_helicase_SKI2"/>
    <property type="match status" value="1"/>
</dbReference>
<dbReference type="PANTHER" id="PTHR12131">
    <property type="entry name" value="ATP-DEPENDENT RNA AND DNA HELICASE"/>
    <property type="match status" value="1"/>
</dbReference>
<dbReference type="Proteomes" id="UP000807469">
    <property type="component" value="Unassembled WGS sequence"/>
</dbReference>
<sequence>MYSDVLTTIKEIVHPKSEDSSRILEQLHLAYTPSSSQIHEKIEELLLLPPRTLPNQWLPSYQVHWNQEIFIPNLLTSVPAPPPTSLDFVRSGLDGRVTGYTETASTRMKDGLNSTSLARAPGPSKNFVRGKSGYVPFWPGGFDDMVIEPTGLETSGPTDKGFRTVAPGLARGLRLPGDPSEDEELVSIDATGIDNLDGTEHADHESIQLLDEDEVQLDQSKDVDDLLPTSRSNLKPLGLPKRRMKRSAVQKKDWAHVIDVNTPLTNFHELVPEMAHKYPFELDAFQKQAVYHLEMGDSVFVAAHTSAGKTVVAEYAIALAEKHMTRAIYTSPIKALSNQKFRDFKQTFSSSSVGILTGDVQINPEASCLIMTTEILRSMLYKGADLIRDVEFVIFDEVHYVNDAERGVVWEEVIIMLPDHVNIILLSATVPNTKEFADWVGRTKKKDIYVISTPQRPVPLEHYLYAGREMYKIVDAQRNFLALGYKEAGEALKRKQDKEREAAGLPPVQRVGARSAASAQRGQQRAGTPARGGRGTAPPQRGRGGGGGGGGGPPRTMHTAADKNLYVHLLGHLRKKTLLPVVVFTFSKKRCEENAATLTNADLCTSVEKSEVHVAIEKALSRLKGSDKKLPQIVRTRDLLSRGIGIHHGGLLPLVKELVEILFARGLVKILFATETFAMGVNMPAKCVVFSSIRKHDGRNFREILPGEYTQMAGRAGRRGLDPTGTVIIVANDSLPEQTTLHTMMLGTPGKLSSQFRLTYNMILNLLRVEALRVEEMIKRSFSENSSQRLLPEQQKKVTESEKLLSMLPKFKCPMCSSDIEIYYDTSLAITQKNQRMLDISLGHPQGSKILSGGRVVVVRDAHFRENNAAIVLKQAPVQVSDSGVLTKIKTYFVLALVQPDTKSGKLDIDTEAVPPIWPIDPKSLFVQNGVYELRIVPVTSIVMVTNRTIKVEITDIVDRHLISRMRDGIAGLRSAIDEWITTGSIPEVDWSRMRSLEFQETLRSRNSLVKTLDSSICPSCPDFSDHYKVIHGQKVLQANIAYLKQALSDQNLELIPDYEQRIGVLKDLKFIDENATIQLKGRVACEINSANELILTELILENTLASYEPEEVVALLSCFVFQEKTDVEPLLSPKLEAGRDAIMAISDRVGRIQDLHKVVAEEFRSDLKFGLVEVVYEWAKGMPFEQITALTDVAEGTIVRVITRLDETCREVRDAARVIGDAELFKKMEESQIKIKRDIVFAASLYF</sequence>
<keyword evidence="7" id="KW-0067">ATP-binding</keyword>
<name>A0A9P5ZFV9_9AGAR</name>
<dbReference type="InterPro" id="IPR050699">
    <property type="entry name" value="RNA-DNA_Helicase"/>
</dbReference>
<comment type="caution">
    <text evidence="12">The sequence shown here is derived from an EMBL/GenBank/DDBJ whole genome shotgun (WGS) entry which is preliminary data.</text>
</comment>
<keyword evidence="3" id="KW-0963">Cytoplasm</keyword>
<dbReference type="FunFam" id="3.40.50.300:FF:000354">
    <property type="entry name" value="ATP-dependent RNA helicase SKI2"/>
    <property type="match status" value="1"/>
</dbReference>
<dbReference type="InterPro" id="IPR027417">
    <property type="entry name" value="P-loop_NTPase"/>
</dbReference>
<evidence type="ECO:0000259" key="10">
    <source>
        <dbReference type="PROSITE" id="PS51192"/>
    </source>
</evidence>
<dbReference type="Gene3D" id="1.10.3380.30">
    <property type="match status" value="1"/>
</dbReference>
<dbReference type="GO" id="GO:0016787">
    <property type="term" value="F:hydrolase activity"/>
    <property type="evidence" value="ECO:0007669"/>
    <property type="project" value="UniProtKB-KW"/>
</dbReference>
<dbReference type="Pfam" id="PF08148">
    <property type="entry name" value="DSHCT"/>
    <property type="match status" value="1"/>
</dbReference>
<dbReference type="GO" id="GO:0070478">
    <property type="term" value="P:nuclear-transcribed mRNA catabolic process, 3'-5' exonucleolytic nonsense-mediated decay"/>
    <property type="evidence" value="ECO:0007669"/>
    <property type="project" value="TreeGrafter"/>
</dbReference>
<proteinExistence type="inferred from homology"/>
<gene>
    <name evidence="12" type="ORF">BDN70DRAFT_909592</name>
</gene>
<feature type="compositionally biased region" description="Low complexity" evidence="9">
    <location>
        <begin position="508"/>
        <end position="529"/>
    </location>
</feature>
<evidence type="ECO:0000313" key="13">
    <source>
        <dbReference type="Proteomes" id="UP000807469"/>
    </source>
</evidence>
<evidence type="ECO:0000256" key="8">
    <source>
        <dbReference type="ARBA" id="ARBA00022884"/>
    </source>
</evidence>
<dbReference type="PROSITE" id="PS51192">
    <property type="entry name" value="HELICASE_ATP_BIND_1"/>
    <property type="match status" value="1"/>
</dbReference>
<evidence type="ECO:0000313" key="12">
    <source>
        <dbReference type="EMBL" id="KAF9486358.1"/>
    </source>
</evidence>
<organism evidence="12 13">
    <name type="scientific">Pholiota conissans</name>
    <dbReference type="NCBI Taxonomy" id="109636"/>
    <lineage>
        <taxon>Eukaryota</taxon>
        <taxon>Fungi</taxon>
        <taxon>Dikarya</taxon>
        <taxon>Basidiomycota</taxon>
        <taxon>Agaricomycotina</taxon>
        <taxon>Agaricomycetes</taxon>
        <taxon>Agaricomycetidae</taxon>
        <taxon>Agaricales</taxon>
        <taxon>Agaricineae</taxon>
        <taxon>Strophariaceae</taxon>
        <taxon>Pholiota</taxon>
    </lineage>
</organism>
<dbReference type="Pfam" id="PF00270">
    <property type="entry name" value="DEAD"/>
    <property type="match status" value="1"/>
</dbReference>
<dbReference type="Gene3D" id="3.40.50.300">
    <property type="entry name" value="P-loop containing nucleotide triphosphate hydrolases"/>
    <property type="match status" value="2"/>
</dbReference>
<feature type="domain" description="Helicase ATP-binding" evidence="10">
    <location>
        <begin position="290"/>
        <end position="448"/>
    </location>
</feature>
<evidence type="ECO:0000256" key="6">
    <source>
        <dbReference type="ARBA" id="ARBA00022806"/>
    </source>
</evidence>
<dbReference type="GO" id="GO:0055087">
    <property type="term" value="C:Ski complex"/>
    <property type="evidence" value="ECO:0007669"/>
    <property type="project" value="TreeGrafter"/>
</dbReference>
<dbReference type="InterPro" id="IPR001650">
    <property type="entry name" value="Helicase_C-like"/>
</dbReference>
<dbReference type="InterPro" id="IPR025696">
    <property type="entry name" value="Beta-barrel_MTR4"/>
</dbReference>
<dbReference type="SMART" id="SM00487">
    <property type="entry name" value="DEXDc"/>
    <property type="match status" value="1"/>
</dbReference>
<dbReference type="SMART" id="SM00490">
    <property type="entry name" value="HELICc"/>
    <property type="match status" value="1"/>
</dbReference>
<dbReference type="SUPFAM" id="SSF52540">
    <property type="entry name" value="P-loop containing nucleoside triphosphate hydrolases"/>
    <property type="match status" value="1"/>
</dbReference>
<dbReference type="SMART" id="SM01142">
    <property type="entry name" value="DSHCT"/>
    <property type="match status" value="1"/>
</dbReference>
<reference evidence="12" key="1">
    <citation type="submission" date="2020-11" db="EMBL/GenBank/DDBJ databases">
        <authorList>
            <consortium name="DOE Joint Genome Institute"/>
            <person name="Ahrendt S."/>
            <person name="Riley R."/>
            <person name="Andreopoulos W."/>
            <person name="Labutti K."/>
            <person name="Pangilinan J."/>
            <person name="Ruiz-Duenas F.J."/>
            <person name="Barrasa J.M."/>
            <person name="Sanchez-Garcia M."/>
            <person name="Camarero S."/>
            <person name="Miyauchi S."/>
            <person name="Serrano A."/>
            <person name="Linde D."/>
            <person name="Babiker R."/>
            <person name="Drula E."/>
            <person name="Ayuso-Fernandez I."/>
            <person name="Pacheco R."/>
            <person name="Padilla G."/>
            <person name="Ferreira P."/>
            <person name="Barriuso J."/>
            <person name="Kellner H."/>
            <person name="Castanera R."/>
            <person name="Alfaro M."/>
            <person name="Ramirez L."/>
            <person name="Pisabarro A.G."/>
            <person name="Kuo A."/>
            <person name="Tritt A."/>
            <person name="Lipzen A."/>
            <person name="He G."/>
            <person name="Yan M."/>
            <person name="Ng V."/>
            <person name="Cullen D."/>
            <person name="Martin F."/>
            <person name="Rosso M.-N."/>
            <person name="Henrissat B."/>
            <person name="Hibbett D."/>
            <person name="Martinez A.T."/>
            <person name="Grigoriev I.V."/>
        </authorList>
    </citation>
    <scope>NUCLEOTIDE SEQUENCE</scope>
    <source>
        <strain evidence="12">CIRM-BRFM 674</strain>
    </source>
</reference>
<dbReference type="PROSITE" id="PS51194">
    <property type="entry name" value="HELICASE_CTER"/>
    <property type="match status" value="1"/>
</dbReference>
<dbReference type="InterPro" id="IPR040801">
    <property type="entry name" value="Ski2_N"/>
</dbReference>
<dbReference type="GO" id="GO:0005524">
    <property type="term" value="F:ATP binding"/>
    <property type="evidence" value="ECO:0007669"/>
    <property type="project" value="UniProtKB-KW"/>
</dbReference>
<dbReference type="GO" id="GO:0003723">
    <property type="term" value="F:RNA binding"/>
    <property type="evidence" value="ECO:0007669"/>
    <property type="project" value="UniProtKB-KW"/>
</dbReference>
<dbReference type="InterPro" id="IPR048392">
    <property type="entry name" value="MTR4-like_stalk"/>
</dbReference>
<evidence type="ECO:0000259" key="11">
    <source>
        <dbReference type="PROSITE" id="PS51194"/>
    </source>
</evidence>
<dbReference type="FunFam" id="3.40.50.300:FF:000987">
    <property type="entry name" value="DEAD/DEAH box RNA helicase"/>
    <property type="match status" value="1"/>
</dbReference>
<dbReference type="OrthoDB" id="64767at2759"/>
<evidence type="ECO:0000256" key="2">
    <source>
        <dbReference type="ARBA" id="ARBA00010140"/>
    </source>
</evidence>
<accession>A0A9P5ZFV9</accession>
<dbReference type="InterPro" id="IPR014001">
    <property type="entry name" value="Helicase_ATP-bd"/>
</dbReference>